<dbReference type="InterPro" id="IPR021643">
    <property type="entry name" value="Mediator_Med13_N"/>
</dbReference>
<feature type="domain" description="Mediator complex subunit Med13 N-terminal" evidence="2">
    <location>
        <begin position="1"/>
        <end position="366"/>
    </location>
</feature>
<reference evidence="3 4" key="1">
    <citation type="submission" date="2024-09" db="EMBL/GenBank/DDBJ databases">
        <title>Rethinking Asexuality: The Enigmatic Case of Functional Sexual Genes in Lepraria (Stereocaulaceae).</title>
        <authorList>
            <person name="Doellman M."/>
            <person name="Sun Y."/>
            <person name="Barcenas-Pena A."/>
            <person name="Lumbsch H.T."/>
            <person name="Grewe F."/>
        </authorList>
    </citation>
    <scope>NUCLEOTIDE SEQUENCE [LARGE SCALE GENOMIC DNA]</scope>
    <source>
        <strain evidence="3 4">Grewe 0041</strain>
    </source>
</reference>
<feature type="compositionally biased region" description="Polar residues" evidence="1">
    <location>
        <begin position="468"/>
        <end position="481"/>
    </location>
</feature>
<feature type="region of interest" description="Disordered" evidence="1">
    <location>
        <begin position="681"/>
        <end position="785"/>
    </location>
</feature>
<dbReference type="Proteomes" id="UP001590951">
    <property type="component" value="Unassembled WGS sequence"/>
</dbReference>
<proteinExistence type="predicted"/>
<feature type="region of interest" description="Disordered" evidence="1">
    <location>
        <begin position="411"/>
        <end position="436"/>
    </location>
</feature>
<evidence type="ECO:0000313" key="3">
    <source>
        <dbReference type="EMBL" id="KAL2049856.1"/>
    </source>
</evidence>
<feature type="compositionally biased region" description="Basic and acidic residues" evidence="1">
    <location>
        <begin position="411"/>
        <end position="428"/>
    </location>
</feature>
<feature type="compositionally biased region" description="Acidic residues" evidence="1">
    <location>
        <begin position="714"/>
        <end position="724"/>
    </location>
</feature>
<keyword evidence="4" id="KW-1185">Reference proteome</keyword>
<evidence type="ECO:0000259" key="2">
    <source>
        <dbReference type="Pfam" id="PF11597"/>
    </source>
</evidence>
<accession>A0ABR4AW75</accession>
<sequence length="860" mass="95139">MDFPNDIATNVFMIDDIKEIGWAFYSKTYHDQARVQEGLLGDEGADIEDSLHFAECTLRENGKHVLLDEDDPGIWVFSLSKSEGDGVSQFLNSVGFGCSESGIVQAVDLTGASRQDGPMQKHEKISKVPASLLRGQGDMNSHALGMHIKSESQKMNHGMDVAQNHNRNSHQNLTIIEIYPRMVAAILQSLSYSMADYEDFLRVGSCTFIESRTLGERLAEDLAVHWTSAKTSTISLEVKWLSSCTLVISYSRGHMLRLFRASHFLSDDRRNGLSPEVPLLLSPSGATARFQGIEETPKTHSLYRSIVEHKSSISACLARRGVLVPQDSSWLRVLVEHNSPGQDGKRLIHRPKNAAITLWPAYLCLCADPGAPDDDRPSDLIGNSTEHGSMDVLASAESWLLGKTARLKALETQRRKDESEIQKTKETQDTDVEDDLSDIELQPNPYIASQDISGIYPTPPDGIPANILDSSPNNNPRSSGIDNEEDPGSTPGALSRPYQEHGNEDIYGELDIDMFTANGLTEADFSFFDEPGLNDGMLQEEANQIVVDDDLEGRIITNPAPATLSSDDNVVQFLQENQDGNVEQNLSGRGGEVFGEQEPIDVARDAGLNKETGSQDLSREDTSEISDGEEEIPDELGVDFEEFDDKSSPRQRTSFDAVRFRGASKSFDRKYGLRGRYAFDVDDLPMPLRPGEQVVRDEDMLPQIGIARAKEPSSEDDLDMDQADGEPSTESSDFPNEYDDADAKQRQHQQYRKMKRDRSEEPDHALNPVSPASARETSAEGPETSLSLQTQAMLFTGSEKQIKGHLAIETKSDTPYMATFVGKDHTFVQIAQMVADQAMSGSDIYQTSLECISERDPELQ</sequence>
<feature type="compositionally biased region" description="Basic residues" evidence="1">
    <location>
        <begin position="746"/>
        <end position="756"/>
    </location>
</feature>
<evidence type="ECO:0000313" key="4">
    <source>
        <dbReference type="Proteomes" id="UP001590951"/>
    </source>
</evidence>
<evidence type="ECO:0000256" key="1">
    <source>
        <dbReference type="SAM" id="MobiDB-lite"/>
    </source>
</evidence>
<feature type="region of interest" description="Disordered" evidence="1">
    <location>
        <begin position="449"/>
        <end position="500"/>
    </location>
</feature>
<organism evidence="3 4">
    <name type="scientific">Lepraria finkii</name>
    <dbReference type="NCBI Taxonomy" id="1340010"/>
    <lineage>
        <taxon>Eukaryota</taxon>
        <taxon>Fungi</taxon>
        <taxon>Dikarya</taxon>
        <taxon>Ascomycota</taxon>
        <taxon>Pezizomycotina</taxon>
        <taxon>Lecanoromycetes</taxon>
        <taxon>OSLEUM clade</taxon>
        <taxon>Lecanoromycetidae</taxon>
        <taxon>Lecanorales</taxon>
        <taxon>Lecanorineae</taxon>
        <taxon>Stereocaulaceae</taxon>
        <taxon>Lepraria</taxon>
    </lineage>
</organism>
<feature type="compositionally biased region" description="Acidic residues" evidence="1">
    <location>
        <begin position="623"/>
        <end position="644"/>
    </location>
</feature>
<feature type="region of interest" description="Disordered" evidence="1">
    <location>
        <begin position="606"/>
        <end position="657"/>
    </location>
</feature>
<dbReference type="Pfam" id="PF11597">
    <property type="entry name" value="Med13_N"/>
    <property type="match status" value="1"/>
</dbReference>
<comment type="caution">
    <text evidence="3">The sequence shown here is derived from an EMBL/GenBank/DDBJ whole genome shotgun (WGS) entry which is preliminary data.</text>
</comment>
<name>A0ABR4AW75_9LECA</name>
<dbReference type="EMBL" id="JBHFEH010000056">
    <property type="protein sequence ID" value="KAL2049856.1"/>
    <property type="molecule type" value="Genomic_DNA"/>
</dbReference>
<gene>
    <name evidence="3" type="ORF">ABVK25_009840</name>
</gene>
<protein>
    <recommendedName>
        <fullName evidence="2">Mediator complex subunit Med13 N-terminal domain-containing protein</fullName>
    </recommendedName>
</protein>